<accession>A0A0C3B151</accession>
<sequence>MQRYPPWTQSAPEPDLHQRRLQQTYAQNSFSHSVPGHYSNSAYYHIDGFTPHPQGDTYNQQPNHFNVSSAAGQYRRHNAHLVGMFAPIYAQTQPFDLNVIYSQPSEQHPIPSGAPLASQELDMEFMFDQDSDLRGPGSIISPQTLPFVPEETYSMSSHLSPPTPISVPAQPMQPLVAPDHSFSETPLPTTASMIHERYNSHRLNNTSGDFRTTGSMLFSEDEPVPKRDPPTRVNHYVTLEPLPRLETDLPVIHRGNPLPAGNRLVEPRSCSESPETPVLEGGIDGFCNLSFPDNEQLREELRRIMHSGRNGDAQDLHQFLDCCESKKWKCRFNTDAGGCGELFKRRDSAVGHIRQVHIKMLPIPCRGDCGDPKCTRWFPSAAAKGSHTRKGSVKCDKCHLLTSGRNLVRHQRTNKCIAVANAVANVIAELVE</sequence>
<evidence type="ECO:0000313" key="4">
    <source>
        <dbReference type="EMBL" id="KIM25934.1"/>
    </source>
</evidence>
<feature type="region of interest" description="Disordered" evidence="2">
    <location>
        <begin position="202"/>
        <end position="234"/>
    </location>
</feature>
<reference evidence="4 5" key="1">
    <citation type="submission" date="2014-04" db="EMBL/GenBank/DDBJ databases">
        <authorList>
            <consortium name="DOE Joint Genome Institute"/>
            <person name="Kuo A."/>
            <person name="Zuccaro A."/>
            <person name="Kohler A."/>
            <person name="Nagy L.G."/>
            <person name="Floudas D."/>
            <person name="Copeland A."/>
            <person name="Barry K.W."/>
            <person name="Cichocki N."/>
            <person name="Veneault-Fourrey C."/>
            <person name="LaButti K."/>
            <person name="Lindquist E.A."/>
            <person name="Lipzen A."/>
            <person name="Lundell T."/>
            <person name="Morin E."/>
            <person name="Murat C."/>
            <person name="Sun H."/>
            <person name="Tunlid A."/>
            <person name="Henrissat B."/>
            <person name="Grigoriev I.V."/>
            <person name="Hibbett D.S."/>
            <person name="Martin F."/>
            <person name="Nordberg H.P."/>
            <person name="Cantor M.N."/>
            <person name="Hua S.X."/>
        </authorList>
    </citation>
    <scope>NUCLEOTIDE SEQUENCE [LARGE SCALE GENOMIC DNA]</scope>
    <source>
        <strain evidence="4 5">MAFF 305830</strain>
    </source>
</reference>
<reference evidence="5" key="2">
    <citation type="submission" date="2015-01" db="EMBL/GenBank/DDBJ databases">
        <title>Evolutionary Origins and Diversification of the Mycorrhizal Mutualists.</title>
        <authorList>
            <consortium name="DOE Joint Genome Institute"/>
            <consortium name="Mycorrhizal Genomics Consortium"/>
            <person name="Kohler A."/>
            <person name="Kuo A."/>
            <person name="Nagy L.G."/>
            <person name="Floudas D."/>
            <person name="Copeland A."/>
            <person name="Barry K.W."/>
            <person name="Cichocki N."/>
            <person name="Veneault-Fourrey C."/>
            <person name="LaButti K."/>
            <person name="Lindquist E.A."/>
            <person name="Lipzen A."/>
            <person name="Lundell T."/>
            <person name="Morin E."/>
            <person name="Murat C."/>
            <person name="Riley R."/>
            <person name="Ohm R."/>
            <person name="Sun H."/>
            <person name="Tunlid A."/>
            <person name="Henrissat B."/>
            <person name="Grigoriev I.V."/>
            <person name="Hibbett D.S."/>
            <person name="Martin F."/>
        </authorList>
    </citation>
    <scope>NUCLEOTIDE SEQUENCE [LARGE SCALE GENOMIC DNA]</scope>
    <source>
        <strain evidence="5">MAFF 305830</strain>
    </source>
</reference>
<dbReference type="HOGENOM" id="CLU_634861_0_0_1"/>
<evidence type="ECO:0000256" key="2">
    <source>
        <dbReference type="SAM" id="MobiDB-lite"/>
    </source>
</evidence>
<name>A0A0C3B151_SERVB</name>
<evidence type="ECO:0000259" key="3">
    <source>
        <dbReference type="PROSITE" id="PS50157"/>
    </source>
</evidence>
<dbReference type="InterPro" id="IPR013087">
    <property type="entry name" value="Znf_C2H2_type"/>
</dbReference>
<keyword evidence="1" id="KW-0862">Zinc</keyword>
<evidence type="ECO:0000256" key="1">
    <source>
        <dbReference type="PROSITE-ProRule" id="PRU00042"/>
    </source>
</evidence>
<dbReference type="PROSITE" id="PS50157">
    <property type="entry name" value="ZINC_FINGER_C2H2_2"/>
    <property type="match status" value="1"/>
</dbReference>
<dbReference type="EMBL" id="KN824310">
    <property type="protein sequence ID" value="KIM25934.1"/>
    <property type="molecule type" value="Genomic_DNA"/>
</dbReference>
<feature type="domain" description="C2H2-type" evidence="3">
    <location>
        <begin position="328"/>
        <end position="362"/>
    </location>
</feature>
<feature type="compositionally biased region" description="Polar residues" evidence="2">
    <location>
        <begin position="202"/>
        <end position="216"/>
    </location>
</feature>
<evidence type="ECO:0000313" key="5">
    <source>
        <dbReference type="Proteomes" id="UP000054097"/>
    </source>
</evidence>
<proteinExistence type="predicted"/>
<protein>
    <recommendedName>
        <fullName evidence="3">C2H2-type domain-containing protein</fullName>
    </recommendedName>
</protein>
<keyword evidence="1" id="KW-0479">Metal-binding</keyword>
<organism evidence="4 5">
    <name type="scientific">Serendipita vermifera MAFF 305830</name>
    <dbReference type="NCBI Taxonomy" id="933852"/>
    <lineage>
        <taxon>Eukaryota</taxon>
        <taxon>Fungi</taxon>
        <taxon>Dikarya</taxon>
        <taxon>Basidiomycota</taxon>
        <taxon>Agaricomycotina</taxon>
        <taxon>Agaricomycetes</taxon>
        <taxon>Sebacinales</taxon>
        <taxon>Serendipitaceae</taxon>
        <taxon>Serendipita</taxon>
    </lineage>
</organism>
<dbReference type="AlphaFoldDB" id="A0A0C3B151"/>
<gene>
    <name evidence="4" type="ORF">M408DRAFT_330922</name>
</gene>
<keyword evidence="5" id="KW-1185">Reference proteome</keyword>
<keyword evidence="1" id="KW-0863">Zinc-finger</keyword>
<dbReference type="OrthoDB" id="3200093at2759"/>
<dbReference type="GO" id="GO:0008270">
    <property type="term" value="F:zinc ion binding"/>
    <property type="evidence" value="ECO:0007669"/>
    <property type="project" value="UniProtKB-KW"/>
</dbReference>
<dbReference type="Proteomes" id="UP000054097">
    <property type="component" value="Unassembled WGS sequence"/>
</dbReference>